<evidence type="ECO:0000259" key="1">
    <source>
        <dbReference type="PROSITE" id="PS52015"/>
    </source>
</evidence>
<feature type="domain" description="TonB C-terminal" evidence="1">
    <location>
        <begin position="40"/>
        <end position="130"/>
    </location>
</feature>
<protein>
    <submittedName>
        <fullName evidence="2">Energy transducer TonB</fullName>
    </submittedName>
</protein>
<dbReference type="RefSeq" id="WP_103857898.1">
    <property type="nucleotide sequence ID" value="NZ_JANKLU010000103.1"/>
</dbReference>
<name>A0A7T4C408_AERCA</name>
<dbReference type="AlphaFoldDB" id="A0A7T4C408"/>
<dbReference type="SUPFAM" id="SSF74653">
    <property type="entry name" value="TolA/TonB C-terminal domain"/>
    <property type="match status" value="1"/>
</dbReference>
<evidence type="ECO:0000313" key="2">
    <source>
        <dbReference type="EMBL" id="QQA61663.1"/>
    </source>
</evidence>
<sequence>MSVRVKGLFLWAALALLGGCASPTAKLNQPPVDVTWETLPEYWVLVGDAISFNPVGGLPAKRPVKGYVTLRYLIDSNGTLFSPEVLESQPPGVLDLIAISGLAQLRYRPSDQNLQAIPARVVARFEVEVK</sequence>
<gene>
    <name evidence="2" type="ORF">JC965_03785</name>
</gene>
<accession>A0A7T4C408</accession>
<dbReference type="Gene3D" id="3.30.1150.10">
    <property type="match status" value="1"/>
</dbReference>
<organism evidence="2">
    <name type="scientific">Aeromonas caviae</name>
    <name type="common">Aeromonas punctata</name>
    <dbReference type="NCBI Taxonomy" id="648"/>
    <lineage>
        <taxon>Bacteria</taxon>
        <taxon>Pseudomonadati</taxon>
        <taxon>Pseudomonadota</taxon>
        <taxon>Gammaproteobacteria</taxon>
        <taxon>Aeromonadales</taxon>
        <taxon>Aeromonadaceae</taxon>
        <taxon>Aeromonas</taxon>
    </lineage>
</organism>
<reference evidence="2" key="1">
    <citation type="submission" date="2020-12" db="EMBL/GenBank/DDBJ databases">
        <title>GES Beta-lactamases isolated from hospital effluents in Brazil.</title>
        <authorList>
            <person name="Conte D."/>
            <person name="Mesa D."/>
            <person name="Palmeiro J.K."/>
            <person name="Dalla-Costa L.M."/>
        </authorList>
    </citation>
    <scope>NUCLEOTIDE SEQUENCE [LARGE SCALE GENOMIC DNA]</scope>
    <source>
        <strain evidence="2">Aero21</strain>
    </source>
</reference>
<dbReference type="PROSITE" id="PS51257">
    <property type="entry name" value="PROKAR_LIPOPROTEIN"/>
    <property type="match status" value="1"/>
</dbReference>
<dbReference type="GO" id="GO:0055085">
    <property type="term" value="P:transmembrane transport"/>
    <property type="evidence" value="ECO:0007669"/>
    <property type="project" value="InterPro"/>
</dbReference>
<dbReference type="EMBL" id="CP065937">
    <property type="protein sequence ID" value="QQA61663.1"/>
    <property type="molecule type" value="Genomic_DNA"/>
</dbReference>
<dbReference type="PROSITE" id="PS52015">
    <property type="entry name" value="TONB_CTD"/>
    <property type="match status" value="1"/>
</dbReference>
<dbReference type="InterPro" id="IPR037682">
    <property type="entry name" value="TonB_C"/>
</dbReference>
<proteinExistence type="predicted"/>
<dbReference type="Pfam" id="PF03544">
    <property type="entry name" value="TonB_C"/>
    <property type="match status" value="1"/>
</dbReference>